<dbReference type="PANTHER" id="PTHR38436">
    <property type="entry name" value="POLYKETIDE CYCLASE SNOAL-LIKE DOMAIN"/>
    <property type="match status" value="1"/>
</dbReference>
<dbReference type="InterPro" id="IPR009959">
    <property type="entry name" value="Cyclase_SnoaL-like"/>
</dbReference>
<dbReference type="RefSeq" id="WP_076446295.1">
    <property type="nucleotide sequence ID" value="NZ_FTOQ01000002.1"/>
</dbReference>
<protein>
    <submittedName>
        <fullName evidence="1">SnoaL-like domain-containing protein</fullName>
    </submittedName>
</protein>
<proteinExistence type="predicted"/>
<dbReference type="AlphaFoldDB" id="A0A1N7LG88"/>
<dbReference type="Pfam" id="PF07366">
    <property type="entry name" value="SnoaL"/>
    <property type="match status" value="1"/>
</dbReference>
<sequence>MRDGQEEKGVVRAFQSALDAAFAVPDASRAAEALAEATARSLGAAHLFRGVDPLGEHLGPAALADHVLAPLARAFTRLHRREDIFFAGANQMDGGTGLWVVSMGHLVGLFDAPWLSIRPTGKMAFLRYASFYRVEAGRIAETAFFCDIPHLMEQAGQNPFPGQSAAHLVQPGPLTHDGLLFDAQPPEAGAATRALIDRMIADLGQWQSHLPLEEELMRNWAEDMIWWGPAGIGATYTIARYAQQHAAPFRAGFADRSPTRHVARLAEGHYGGFFGWPNFTVRPTGGFMGMPASDRTGEFRVVDIYRRAGDKLAENWVFIDFLHFWKTLGVDMLARATEPAREPDATV</sequence>
<dbReference type="PANTHER" id="PTHR38436:SF1">
    <property type="entry name" value="ESTER CYCLASE"/>
    <property type="match status" value="1"/>
</dbReference>
<dbReference type="EMBL" id="FTOQ01000002">
    <property type="protein sequence ID" value="SIS72804.1"/>
    <property type="molecule type" value="Genomic_DNA"/>
</dbReference>
<dbReference type="GO" id="GO:0030638">
    <property type="term" value="P:polyketide metabolic process"/>
    <property type="evidence" value="ECO:0007669"/>
    <property type="project" value="InterPro"/>
</dbReference>
<reference evidence="2" key="1">
    <citation type="submission" date="2017-01" db="EMBL/GenBank/DDBJ databases">
        <authorList>
            <person name="Varghese N."/>
            <person name="Submissions S."/>
        </authorList>
    </citation>
    <scope>NUCLEOTIDE SEQUENCE [LARGE SCALE GENOMIC DNA]</scope>
    <source>
        <strain evidence="2">DSM 29430</strain>
    </source>
</reference>
<dbReference type="STRING" id="633194.SAMN05421759_102676"/>
<organism evidence="1 2">
    <name type="scientific">Roseivivax lentus</name>
    <dbReference type="NCBI Taxonomy" id="633194"/>
    <lineage>
        <taxon>Bacteria</taxon>
        <taxon>Pseudomonadati</taxon>
        <taxon>Pseudomonadota</taxon>
        <taxon>Alphaproteobacteria</taxon>
        <taxon>Rhodobacterales</taxon>
        <taxon>Roseobacteraceae</taxon>
        <taxon>Roseivivax</taxon>
    </lineage>
</organism>
<evidence type="ECO:0000313" key="2">
    <source>
        <dbReference type="Proteomes" id="UP000186684"/>
    </source>
</evidence>
<evidence type="ECO:0000313" key="1">
    <source>
        <dbReference type="EMBL" id="SIS72804.1"/>
    </source>
</evidence>
<dbReference type="SUPFAM" id="SSF54427">
    <property type="entry name" value="NTF2-like"/>
    <property type="match status" value="2"/>
</dbReference>
<dbReference type="Proteomes" id="UP000186684">
    <property type="component" value="Unassembled WGS sequence"/>
</dbReference>
<keyword evidence="2" id="KW-1185">Reference proteome</keyword>
<accession>A0A1N7LG88</accession>
<dbReference type="InterPro" id="IPR032710">
    <property type="entry name" value="NTF2-like_dom_sf"/>
</dbReference>
<gene>
    <name evidence="1" type="ORF">SAMN05421759_102676</name>
</gene>
<dbReference type="OrthoDB" id="1948945at2"/>
<name>A0A1N7LG88_9RHOB</name>
<dbReference type="Gene3D" id="3.10.450.50">
    <property type="match status" value="2"/>
</dbReference>